<dbReference type="Proteomes" id="UP001415857">
    <property type="component" value="Unassembled WGS sequence"/>
</dbReference>
<dbReference type="GO" id="GO:0005546">
    <property type="term" value="F:phosphatidylinositol-4,5-bisphosphate binding"/>
    <property type="evidence" value="ECO:0007669"/>
    <property type="project" value="InterPro"/>
</dbReference>
<evidence type="ECO:0000256" key="2">
    <source>
        <dbReference type="ARBA" id="ARBA00022448"/>
    </source>
</evidence>
<accession>A0AAP0RM43</accession>
<dbReference type="GO" id="GO:0006887">
    <property type="term" value="P:exocytosis"/>
    <property type="evidence" value="ECO:0007669"/>
    <property type="project" value="UniProtKB-KW"/>
</dbReference>
<keyword evidence="3" id="KW-0268">Exocytosis</keyword>
<evidence type="ECO:0000256" key="1">
    <source>
        <dbReference type="ARBA" id="ARBA00006756"/>
    </source>
</evidence>
<feature type="region of interest" description="Disordered" evidence="4">
    <location>
        <begin position="1"/>
        <end position="34"/>
    </location>
</feature>
<dbReference type="EMBL" id="JBBPBK010000008">
    <property type="protein sequence ID" value="KAK9280140.1"/>
    <property type="molecule type" value="Genomic_DNA"/>
</dbReference>
<keyword evidence="7" id="KW-1185">Reference proteome</keyword>
<evidence type="ECO:0000256" key="4">
    <source>
        <dbReference type="SAM" id="MobiDB-lite"/>
    </source>
</evidence>
<feature type="domain" description="Exocyst complex subunit Exo70 C-terminal" evidence="5">
    <location>
        <begin position="244"/>
        <end position="605"/>
    </location>
</feature>
<feature type="compositionally biased region" description="Low complexity" evidence="4">
    <location>
        <begin position="138"/>
        <end position="153"/>
    </location>
</feature>
<evidence type="ECO:0000259" key="5">
    <source>
        <dbReference type="Pfam" id="PF03081"/>
    </source>
</evidence>
<reference evidence="6 7" key="1">
    <citation type="journal article" date="2024" name="Plant J.">
        <title>Genome sequences and population genomics reveal climatic adaptation and genomic divergence between two closely related sweetgum species.</title>
        <authorList>
            <person name="Xu W.Q."/>
            <person name="Ren C.Q."/>
            <person name="Zhang X.Y."/>
            <person name="Comes H.P."/>
            <person name="Liu X.H."/>
            <person name="Li Y.G."/>
            <person name="Kettle C.J."/>
            <person name="Jalonen R."/>
            <person name="Gaisberger H."/>
            <person name="Ma Y.Z."/>
            <person name="Qiu Y.X."/>
        </authorList>
    </citation>
    <scope>NUCLEOTIDE SEQUENCE [LARGE SCALE GENOMIC DNA]</scope>
    <source>
        <strain evidence="6">Hangzhou</strain>
    </source>
</reference>
<dbReference type="PANTHER" id="PTHR12542:SF17">
    <property type="entry name" value="EXOCYST SUBUNIT EXO70 FAMILY PROTEIN"/>
    <property type="match status" value="1"/>
</dbReference>
<proteinExistence type="inferred from homology"/>
<comment type="function">
    <text evidence="3">Component of the exocyst complex.</text>
</comment>
<evidence type="ECO:0000313" key="6">
    <source>
        <dbReference type="EMBL" id="KAK9280140.1"/>
    </source>
</evidence>
<dbReference type="InterPro" id="IPR004140">
    <property type="entry name" value="Exo70"/>
</dbReference>
<dbReference type="InterPro" id="IPR016159">
    <property type="entry name" value="Cullin_repeat-like_dom_sf"/>
</dbReference>
<dbReference type="PANTHER" id="PTHR12542">
    <property type="entry name" value="EXOCYST COMPLEX PROTEIN EXO70"/>
    <property type="match status" value="1"/>
</dbReference>
<keyword evidence="2 3" id="KW-0813">Transport</keyword>
<sequence>MPRKGMRSIFFKASSPPSSHHSSPTRSTYSSSPLHHTFSESLMEENIENAQSMIANWDFESSTSAKVTSLFHEDRREAKEYLKCVKNLQNAMHFFVADNSSSDKLVRAQNLMQIAMKRLEKEFYQILSSNRDYLDAESVSSRSSRASTRSSVSDTEDEVESEDELRNAGESISEVERVSSLAMSDLKAIADCMISSGYGKECVKIYKIIRKSIIDEGLYNIGVERLSFSQVQKMDWEVVEPKIKNWLNALKIAVNTLFHGERILCDHVFQSSVSIRESCFAEISREGAIALFGFPEMVAKCKKSPEKMFRTLDLYETISDLWPEIQSIFSFESTSAVRTQAITSLIKLGEAVRIMLTDFEAAISKDSSKSTVPGGGVHPLTRYVMNYVAFLADYSGILADIVADWPLNVQSPLPESYFESSEFDENPASAISVRLAWLILVLLCKLDGKTELYKDASLSYLFLANNLQYVVVKVRSSNLRYLLGDEWVTKHDEKVKQYAANYERMGWSKVLSSLPENPTAEISPETVNECFKKFNSAFEEAHRKQTSWIVTDPKLRDEIKVSVAKKIVPVYRAFYEKFRVTSRRGMGFESVVRFAPDDLDNYLSDLFYGTGVLGSTLSSSSSSPSSFHSRGRRSS</sequence>
<dbReference type="InterPro" id="IPR046364">
    <property type="entry name" value="Exo70_C"/>
</dbReference>
<feature type="compositionally biased region" description="Low complexity" evidence="4">
    <location>
        <begin position="616"/>
        <end position="628"/>
    </location>
</feature>
<organism evidence="6 7">
    <name type="scientific">Liquidambar formosana</name>
    <name type="common">Formosan gum</name>
    <dbReference type="NCBI Taxonomy" id="63359"/>
    <lineage>
        <taxon>Eukaryota</taxon>
        <taxon>Viridiplantae</taxon>
        <taxon>Streptophyta</taxon>
        <taxon>Embryophyta</taxon>
        <taxon>Tracheophyta</taxon>
        <taxon>Spermatophyta</taxon>
        <taxon>Magnoliopsida</taxon>
        <taxon>eudicotyledons</taxon>
        <taxon>Gunneridae</taxon>
        <taxon>Pentapetalae</taxon>
        <taxon>Saxifragales</taxon>
        <taxon>Altingiaceae</taxon>
        <taxon>Liquidambar</taxon>
    </lineage>
</organism>
<dbReference type="AlphaFoldDB" id="A0AAP0RM43"/>
<feature type="compositionally biased region" description="Acidic residues" evidence="4">
    <location>
        <begin position="154"/>
        <end position="163"/>
    </location>
</feature>
<feature type="compositionally biased region" description="Low complexity" evidence="4">
    <location>
        <begin position="14"/>
        <end position="33"/>
    </location>
</feature>
<evidence type="ECO:0000313" key="7">
    <source>
        <dbReference type="Proteomes" id="UP001415857"/>
    </source>
</evidence>
<comment type="similarity">
    <text evidence="1 3">Belongs to the EXO70 family.</text>
</comment>
<comment type="caution">
    <text evidence="6">The sequence shown here is derived from an EMBL/GenBank/DDBJ whole genome shotgun (WGS) entry which is preliminary data.</text>
</comment>
<dbReference type="Pfam" id="PF03081">
    <property type="entry name" value="Exo70_C"/>
    <property type="match status" value="1"/>
</dbReference>
<dbReference type="Pfam" id="PF20669">
    <property type="entry name" value="Exo70_N"/>
    <property type="match status" value="1"/>
</dbReference>
<name>A0AAP0RM43_LIQFO</name>
<feature type="region of interest" description="Disordered" evidence="4">
    <location>
        <begin position="138"/>
        <end position="170"/>
    </location>
</feature>
<evidence type="ECO:0000256" key="3">
    <source>
        <dbReference type="RuleBase" id="RU365026"/>
    </source>
</evidence>
<keyword evidence="3" id="KW-0653">Protein transport</keyword>
<dbReference type="Gene3D" id="1.20.1280.170">
    <property type="entry name" value="Exocyst complex component Exo70"/>
    <property type="match status" value="1"/>
</dbReference>
<dbReference type="GO" id="GO:0000145">
    <property type="term" value="C:exocyst"/>
    <property type="evidence" value="ECO:0007669"/>
    <property type="project" value="InterPro"/>
</dbReference>
<dbReference type="SUPFAM" id="SSF74788">
    <property type="entry name" value="Cullin repeat-like"/>
    <property type="match status" value="1"/>
</dbReference>
<feature type="region of interest" description="Disordered" evidence="4">
    <location>
        <begin position="616"/>
        <end position="635"/>
    </location>
</feature>
<gene>
    <name evidence="6" type="ORF">L1049_013827</name>
</gene>
<protein>
    <recommendedName>
        <fullName evidence="3">Exocyst subunit Exo70 family protein</fullName>
    </recommendedName>
</protein>
<dbReference type="FunFam" id="1.20.1280.170:FF:000003">
    <property type="entry name" value="Exocyst subunit Exo70 family protein"/>
    <property type="match status" value="1"/>
</dbReference>
<dbReference type="GO" id="GO:0015031">
    <property type="term" value="P:protein transport"/>
    <property type="evidence" value="ECO:0007669"/>
    <property type="project" value="UniProtKB-KW"/>
</dbReference>